<evidence type="ECO:0000313" key="2">
    <source>
        <dbReference type="Proteomes" id="UP000005387"/>
    </source>
</evidence>
<organism evidence="1 2">
    <name type="scientific">Paenibacillus curdlanolyticus YK9</name>
    <dbReference type="NCBI Taxonomy" id="717606"/>
    <lineage>
        <taxon>Bacteria</taxon>
        <taxon>Bacillati</taxon>
        <taxon>Bacillota</taxon>
        <taxon>Bacilli</taxon>
        <taxon>Bacillales</taxon>
        <taxon>Paenibacillaceae</taxon>
        <taxon>Paenibacillus</taxon>
    </lineage>
</organism>
<dbReference type="Proteomes" id="UP000005387">
    <property type="component" value="Unassembled WGS sequence"/>
</dbReference>
<dbReference type="STRING" id="717606.PaecuDRAFT_3882"/>
<gene>
    <name evidence="1" type="ORF">PaecuDRAFT_3882</name>
</gene>
<keyword evidence="2" id="KW-1185">Reference proteome</keyword>
<proteinExistence type="predicted"/>
<sequence length="85" mass="9293">MAASVFMVAMRKDFLENGRRTQGSSRERVLLLASASTEPLQLVVPRVTGVNRLSGASHEQRYCANEHVRNVGGTTGDQHKSLVPD</sequence>
<name>E0IDZ1_9BACL</name>
<accession>E0IDZ1</accession>
<evidence type="ECO:0000313" key="1">
    <source>
        <dbReference type="EMBL" id="EFM09345.1"/>
    </source>
</evidence>
<protein>
    <submittedName>
        <fullName evidence="1">Uncharacterized protein</fullName>
    </submittedName>
</protein>
<reference evidence="1 2" key="1">
    <citation type="submission" date="2010-07" db="EMBL/GenBank/DDBJ databases">
        <title>The draft genome of Paenibacillus curdlanolyticus YK9.</title>
        <authorList>
            <consortium name="US DOE Joint Genome Institute (JGI-PGF)"/>
            <person name="Lucas S."/>
            <person name="Copeland A."/>
            <person name="Lapidus A."/>
            <person name="Cheng J.-F."/>
            <person name="Bruce D."/>
            <person name="Goodwin L."/>
            <person name="Pitluck S."/>
            <person name="Land M.L."/>
            <person name="Hauser L."/>
            <person name="Chang Y.-J."/>
            <person name="Jeffries C."/>
            <person name="Anderson I.J."/>
            <person name="Johnson E."/>
            <person name="Loganathan U."/>
            <person name="Mulhopadhyay B."/>
            <person name="Kyrpides N."/>
            <person name="Woyke T.J."/>
        </authorList>
    </citation>
    <scope>NUCLEOTIDE SEQUENCE [LARGE SCALE GENOMIC DNA]</scope>
    <source>
        <strain evidence="1 2">YK9</strain>
    </source>
</reference>
<dbReference type="AlphaFoldDB" id="E0IDZ1"/>
<dbReference type="EMBL" id="AEDD01000011">
    <property type="protein sequence ID" value="EFM09345.1"/>
    <property type="molecule type" value="Genomic_DNA"/>
</dbReference>